<dbReference type="OrthoDB" id="4741720at2"/>
<dbReference type="InterPro" id="IPR036894">
    <property type="entry name" value="YbaB-like_sf"/>
</dbReference>
<sequence length="109" mass="12212">MHPQVAAVLRQAQLLQSVMDDQLAKMNQQTFTAMDETRTVEVTLNGHSWLTDVYLEDGVLRLGAEVVESRLNEALQKATAEAAESIEADRERIDSLVAEITAEGEEQRW</sequence>
<dbReference type="InterPro" id="IPR004401">
    <property type="entry name" value="YbaB/EbfC"/>
</dbReference>
<protein>
    <submittedName>
        <fullName evidence="1">DNA-binding protein</fullName>
    </submittedName>
</protein>
<keyword evidence="1" id="KW-0238">DNA-binding</keyword>
<comment type="caution">
    <text evidence="1">The sequence shown here is derived from an EMBL/GenBank/DDBJ whole genome shotgun (WGS) entry which is preliminary data.</text>
</comment>
<dbReference type="Proteomes" id="UP000178953">
    <property type="component" value="Unassembled WGS sequence"/>
</dbReference>
<evidence type="ECO:0000313" key="1">
    <source>
        <dbReference type="EMBL" id="OFJ50696.1"/>
    </source>
</evidence>
<dbReference type="GO" id="GO:0003677">
    <property type="term" value="F:DNA binding"/>
    <property type="evidence" value="ECO:0007669"/>
    <property type="project" value="UniProtKB-KW"/>
</dbReference>
<reference evidence="1 2" key="1">
    <citation type="submission" date="2016-09" db="EMBL/GenBank/DDBJ databases">
        <title>genome sequence of Mycobacterium sp. 739 SCH.</title>
        <authorList>
            <person name="Greninger A.L."/>
            <person name="Qin X."/>
            <person name="Jerome K."/>
            <person name="Vora S."/>
            <person name="Quinn K."/>
        </authorList>
    </citation>
    <scope>NUCLEOTIDE SEQUENCE [LARGE SCALE GENOMIC DNA]</scope>
    <source>
        <strain evidence="1 2">SCH</strain>
    </source>
</reference>
<name>A0A1E8PX94_9MYCO</name>
<evidence type="ECO:0000313" key="2">
    <source>
        <dbReference type="Proteomes" id="UP000178953"/>
    </source>
</evidence>
<dbReference type="Gene3D" id="3.30.1310.10">
    <property type="entry name" value="Nucleoid-associated protein YbaB-like domain"/>
    <property type="match status" value="1"/>
</dbReference>
<dbReference type="SUPFAM" id="SSF82607">
    <property type="entry name" value="YbaB-like"/>
    <property type="match status" value="1"/>
</dbReference>
<keyword evidence="2" id="KW-1185">Reference proteome</keyword>
<dbReference type="AlphaFoldDB" id="A0A1E8PX94"/>
<accession>A0A1E8PX94</accession>
<dbReference type="EMBL" id="MCHX01000101">
    <property type="protein sequence ID" value="OFJ50696.1"/>
    <property type="molecule type" value="Genomic_DNA"/>
</dbReference>
<proteinExistence type="predicted"/>
<gene>
    <name evidence="1" type="ORF">BEL07_26800</name>
</gene>
<dbReference type="Pfam" id="PF02575">
    <property type="entry name" value="YbaB_DNA_bd"/>
    <property type="match status" value="1"/>
</dbReference>
<organism evidence="1 2">
    <name type="scientific">Mycolicibacterium grossiae</name>
    <dbReference type="NCBI Taxonomy" id="1552759"/>
    <lineage>
        <taxon>Bacteria</taxon>
        <taxon>Bacillati</taxon>
        <taxon>Actinomycetota</taxon>
        <taxon>Actinomycetes</taxon>
        <taxon>Mycobacteriales</taxon>
        <taxon>Mycobacteriaceae</taxon>
        <taxon>Mycolicibacterium</taxon>
    </lineage>
</organism>